<dbReference type="AlphaFoldDB" id="A0A9D2L240"/>
<dbReference type="EMBL" id="DWYY01000144">
    <property type="protein sequence ID" value="HJA94036.1"/>
    <property type="molecule type" value="Genomic_DNA"/>
</dbReference>
<dbReference type="Proteomes" id="UP000886858">
    <property type="component" value="Unassembled WGS sequence"/>
</dbReference>
<organism evidence="1 2">
    <name type="scientific">Candidatus Eisenbergiella merdipullorum</name>
    <dbReference type="NCBI Taxonomy" id="2838553"/>
    <lineage>
        <taxon>Bacteria</taxon>
        <taxon>Bacillati</taxon>
        <taxon>Bacillota</taxon>
        <taxon>Clostridia</taxon>
        <taxon>Lachnospirales</taxon>
        <taxon>Lachnospiraceae</taxon>
        <taxon>Eisenbergiella</taxon>
    </lineage>
</organism>
<accession>A0A9D2L240</accession>
<reference evidence="1" key="1">
    <citation type="journal article" date="2021" name="PeerJ">
        <title>Extensive microbial diversity within the chicken gut microbiome revealed by metagenomics and culture.</title>
        <authorList>
            <person name="Gilroy R."/>
            <person name="Ravi A."/>
            <person name="Getino M."/>
            <person name="Pursley I."/>
            <person name="Horton D.L."/>
            <person name="Alikhan N.F."/>
            <person name="Baker D."/>
            <person name="Gharbi K."/>
            <person name="Hall N."/>
            <person name="Watson M."/>
            <person name="Adriaenssens E.M."/>
            <person name="Foster-Nyarko E."/>
            <person name="Jarju S."/>
            <person name="Secka A."/>
            <person name="Antonio M."/>
            <person name="Oren A."/>
            <person name="Chaudhuri R.R."/>
            <person name="La Ragione R."/>
            <person name="Hildebrand F."/>
            <person name="Pallen M.J."/>
        </authorList>
    </citation>
    <scope>NUCLEOTIDE SEQUENCE</scope>
    <source>
        <strain evidence="1">CHK179-7159</strain>
    </source>
</reference>
<protein>
    <submittedName>
        <fullName evidence="1">Stage III sporulation protein AB</fullName>
    </submittedName>
</protein>
<gene>
    <name evidence="1" type="ORF">H9717_13165</name>
</gene>
<sequence length="172" mass="18605">MLRLAGACLLIAGSAGFGWCVWRDMVRRAGQLKLLERAFIMLESEVGYSRSSLPDGLLRVGGRMGGTFGECLHDIAAQVRAESGITLKEAWNGRMPDYLKKTCLSEREKALVMAFPEYTGFVDGRMQLTALEQFAGEMGQAEEAARQVAANGKKAVLSISTAVGLLAAILLF</sequence>
<comment type="caution">
    <text evidence="1">The sequence shown here is derived from an EMBL/GenBank/DDBJ whole genome shotgun (WGS) entry which is preliminary data.</text>
</comment>
<proteinExistence type="predicted"/>
<name>A0A9D2L240_9FIRM</name>
<evidence type="ECO:0000313" key="1">
    <source>
        <dbReference type="EMBL" id="HJA94036.1"/>
    </source>
</evidence>
<dbReference type="InterPro" id="IPR014198">
    <property type="entry name" value="Spore_III_AB"/>
</dbReference>
<dbReference type="Pfam" id="PF09548">
    <property type="entry name" value="Spore_III_AB"/>
    <property type="match status" value="1"/>
</dbReference>
<evidence type="ECO:0000313" key="2">
    <source>
        <dbReference type="Proteomes" id="UP000886858"/>
    </source>
</evidence>
<reference evidence="1" key="2">
    <citation type="submission" date="2021-04" db="EMBL/GenBank/DDBJ databases">
        <authorList>
            <person name="Gilroy R."/>
        </authorList>
    </citation>
    <scope>NUCLEOTIDE SEQUENCE</scope>
    <source>
        <strain evidence="1">CHK179-7159</strain>
    </source>
</reference>